<dbReference type="EMBL" id="VIBQ01000098">
    <property type="protein sequence ID" value="KAB8748969.1"/>
    <property type="molecule type" value="Genomic_DNA"/>
</dbReference>
<reference evidence="3 4" key="1">
    <citation type="submission" date="2019-06" db="EMBL/GenBank/DDBJ databases">
        <title>A chromosomal-level reference genome of Carpinus fangiana (Coryloideae, Betulaceae).</title>
        <authorList>
            <person name="Yang X."/>
            <person name="Wang Z."/>
            <person name="Zhang L."/>
            <person name="Hao G."/>
            <person name="Liu J."/>
            <person name="Yang Y."/>
        </authorList>
    </citation>
    <scope>NUCLEOTIDE SEQUENCE [LARGE SCALE GENOMIC DNA]</scope>
    <source>
        <strain evidence="3">Cfa_2016G</strain>
        <tissue evidence="3">Leaf</tissue>
    </source>
</reference>
<accession>A0A5N6L498</accession>
<dbReference type="OrthoDB" id="441210at2759"/>
<keyword evidence="4" id="KW-1185">Reference proteome</keyword>
<evidence type="ECO:0000259" key="2">
    <source>
        <dbReference type="Pfam" id="PF08595"/>
    </source>
</evidence>
<comment type="caution">
    <text evidence="3">The sequence shown here is derived from an EMBL/GenBank/DDBJ whole genome shotgun (WGS) entry which is preliminary data.</text>
</comment>
<dbReference type="AlphaFoldDB" id="A0A5N6L498"/>
<organism evidence="3 4">
    <name type="scientific">Carpinus fangiana</name>
    <dbReference type="NCBI Taxonomy" id="176857"/>
    <lineage>
        <taxon>Eukaryota</taxon>
        <taxon>Viridiplantae</taxon>
        <taxon>Streptophyta</taxon>
        <taxon>Embryophyta</taxon>
        <taxon>Tracheophyta</taxon>
        <taxon>Spermatophyta</taxon>
        <taxon>Magnoliopsida</taxon>
        <taxon>eudicotyledons</taxon>
        <taxon>Gunneridae</taxon>
        <taxon>Pentapetalae</taxon>
        <taxon>rosids</taxon>
        <taxon>fabids</taxon>
        <taxon>Fagales</taxon>
        <taxon>Betulaceae</taxon>
        <taxon>Carpinus</taxon>
    </lineage>
</organism>
<dbReference type="Proteomes" id="UP000327013">
    <property type="component" value="Unassembled WGS sequence"/>
</dbReference>
<evidence type="ECO:0000256" key="1">
    <source>
        <dbReference type="SAM" id="MobiDB-lite"/>
    </source>
</evidence>
<feature type="compositionally biased region" description="Basic and acidic residues" evidence="1">
    <location>
        <begin position="287"/>
        <end position="309"/>
    </location>
</feature>
<dbReference type="PANTHER" id="PTHR28232">
    <property type="entry name" value="TRANSCRIPTIONAL REGULATORY PROTEIN RXT2"/>
    <property type="match status" value="1"/>
</dbReference>
<dbReference type="InterPro" id="IPR039602">
    <property type="entry name" value="Rxt2"/>
</dbReference>
<dbReference type="GO" id="GO:0005829">
    <property type="term" value="C:cytosol"/>
    <property type="evidence" value="ECO:0007669"/>
    <property type="project" value="TreeGrafter"/>
</dbReference>
<proteinExistence type="predicted"/>
<sequence>MAQQQLLFAEAITGMKKALARDDDASDSDVSIKHPTNRGNKLKRKARFVQEGRLDQADGPRVYKRKLNYNGYQREIISKNPARVDADGDVFDDEEEESNPDLTDAEDDPYEEVKLEDLLMPLTNAADLDKHPSLSVPYKSRVIEEMIQSAQDMVFREQRSLYRMRQVLTQFRGDERWIPCGTLQQENDIFTLTFPPREVVMSAAPSIATDLIQTNANWDTMSGVNLIKGLEDAADPTRQTNEQVEEDREMADITSSNTVAAGQEHEVGEPTGAVTSEAEAAAGKTESNGHHILKTEETETHNITERDNNQEQNGDQSNGIARATNGADGHAQGREEQAGQTGEGEEAGPEVDENEENSKAEGDDETGEQPHRMTTRARAQATDNPTTPPGSRPLTPQTDSGAPLVHPFFNVPPSCVPQPSLGLHGNLADDTRRLLASYVQKQEEVVRQAEALLNGLMKTRRLRNTVWSWCRAEGHVGEMSDGEDWYDMEEWGLDEPLKKGEEVDDDGDVGPTVAGSKTRGRNRRNDRM</sequence>
<feature type="compositionally biased region" description="Acidic residues" evidence="1">
    <location>
        <begin position="87"/>
        <end position="106"/>
    </location>
</feature>
<evidence type="ECO:0000313" key="4">
    <source>
        <dbReference type="Proteomes" id="UP000327013"/>
    </source>
</evidence>
<feature type="compositionally biased region" description="Polar residues" evidence="1">
    <location>
        <begin position="310"/>
        <end position="319"/>
    </location>
</feature>
<dbReference type="GO" id="GO:0033698">
    <property type="term" value="C:Rpd3L complex"/>
    <property type="evidence" value="ECO:0007669"/>
    <property type="project" value="TreeGrafter"/>
</dbReference>
<dbReference type="Pfam" id="PF08595">
    <property type="entry name" value="RXT2_N"/>
    <property type="match status" value="1"/>
</dbReference>
<name>A0A5N6L498_9ROSI</name>
<dbReference type="PANTHER" id="PTHR28232:SF1">
    <property type="entry name" value="TRANSCRIPTIONAL REGULATORY PROTEIN RXT2"/>
    <property type="match status" value="1"/>
</dbReference>
<protein>
    <recommendedName>
        <fullName evidence="2">Transcriptional regulatory protein RXT2 N-terminal domain-containing protein</fullName>
    </recommendedName>
</protein>
<feature type="region of interest" description="Disordered" evidence="1">
    <location>
        <begin position="232"/>
        <end position="406"/>
    </location>
</feature>
<feature type="compositionally biased region" description="Acidic residues" evidence="1">
    <location>
        <begin position="343"/>
        <end position="355"/>
    </location>
</feature>
<feature type="domain" description="Transcriptional regulatory protein RXT2 N-terminal" evidence="2">
    <location>
        <begin position="36"/>
        <end position="174"/>
    </location>
</feature>
<feature type="region of interest" description="Disordered" evidence="1">
    <location>
        <begin position="83"/>
        <end position="106"/>
    </location>
</feature>
<evidence type="ECO:0000313" key="3">
    <source>
        <dbReference type="EMBL" id="KAB8748969.1"/>
    </source>
</evidence>
<feature type="region of interest" description="Disordered" evidence="1">
    <location>
        <begin position="496"/>
        <end position="528"/>
    </location>
</feature>
<gene>
    <name evidence="3" type="ORF">FH972_026520</name>
</gene>
<dbReference type="InterPro" id="IPR013904">
    <property type="entry name" value="RXT2_N"/>
</dbReference>
<feature type="region of interest" description="Disordered" evidence="1">
    <location>
        <begin position="19"/>
        <end position="46"/>
    </location>
</feature>